<feature type="transmembrane region" description="Helical" evidence="7">
    <location>
        <begin position="345"/>
        <end position="367"/>
    </location>
</feature>
<dbReference type="Proteomes" id="UP000315540">
    <property type="component" value="Unassembled WGS sequence"/>
</dbReference>
<feature type="transmembrane region" description="Helical" evidence="7">
    <location>
        <begin position="139"/>
        <end position="161"/>
    </location>
</feature>
<reference evidence="9 10" key="1">
    <citation type="submission" date="2019-06" db="EMBL/GenBank/DDBJ databases">
        <authorList>
            <person name="Meng X."/>
        </authorList>
    </citation>
    <scope>NUCLEOTIDE SEQUENCE [LARGE SCALE GENOMIC DNA]</scope>
    <source>
        <strain evidence="9 10">M625</strain>
    </source>
</reference>
<feature type="domain" description="Type II secretion system protein GspF" evidence="8">
    <location>
        <begin position="45"/>
        <end position="166"/>
    </location>
</feature>
<protein>
    <submittedName>
        <fullName evidence="9">Type II secretion system F family protein</fullName>
    </submittedName>
</protein>
<keyword evidence="3" id="KW-1003">Cell membrane</keyword>
<dbReference type="PANTHER" id="PTHR30012:SF0">
    <property type="entry name" value="TYPE II SECRETION SYSTEM PROTEIN F-RELATED"/>
    <property type="match status" value="1"/>
</dbReference>
<dbReference type="OrthoDB" id="1523422at2"/>
<keyword evidence="4 7" id="KW-0812">Transmembrane</keyword>
<evidence type="ECO:0000256" key="5">
    <source>
        <dbReference type="ARBA" id="ARBA00022989"/>
    </source>
</evidence>
<dbReference type="PANTHER" id="PTHR30012">
    <property type="entry name" value="GENERAL SECRETION PATHWAY PROTEIN"/>
    <property type="match status" value="1"/>
</dbReference>
<dbReference type="AlphaFoldDB" id="A0A504JGY4"/>
<dbReference type="InterPro" id="IPR003004">
    <property type="entry name" value="GspF/PilC"/>
</dbReference>
<keyword evidence="6 7" id="KW-0472">Membrane</keyword>
<feature type="domain" description="Type II secretion system protein GspF" evidence="8">
    <location>
        <begin position="246"/>
        <end position="368"/>
    </location>
</feature>
<organism evidence="9 10">
    <name type="scientific">Aquimarina algicola</name>
    <dbReference type="NCBI Taxonomy" id="2589995"/>
    <lineage>
        <taxon>Bacteria</taxon>
        <taxon>Pseudomonadati</taxon>
        <taxon>Bacteroidota</taxon>
        <taxon>Flavobacteriia</taxon>
        <taxon>Flavobacteriales</taxon>
        <taxon>Flavobacteriaceae</taxon>
        <taxon>Aquimarina</taxon>
    </lineage>
</organism>
<evidence type="ECO:0000313" key="10">
    <source>
        <dbReference type="Proteomes" id="UP000315540"/>
    </source>
</evidence>
<keyword evidence="5 7" id="KW-1133">Transmembrane helix</keyword>
<evidence type="ECO:0000256" key="1">
    <source>
        <dbReference type="ARBA" id="ARBA00004651"/>
    </source>
</evidence>
<dbReference type="InterPro" id="IPR018076">
    <property type="entry name" value="T2SS_GspF_dom"/>
</dbReference>
<dbReference type="GO" id="GO:0005886">
    <property type="term" value="C:plasma membrane"/>
    <property type="evidence" value="ECO:0007669"/>
    <property type="project" value="UniProtKB-SubCell"/>
</dbReference>
<keyword evidence="10" id="KW-1185">Reference proteome</keyword>
<sequence>MGIKIEQQHNSQRQKETSFDISAILTKEITLFGTSFSSKKKEQWYAELSILLKSGIDLRSGLELLADTQKKEKDQELMSSMLSQLVAGSSFSDILKQNKNFTDYEYYAIKIGEQTGQQAQIAFELSEFYKRKNELRREIISALTYPIIVMCTALLVIAFMLKYVVPIFVDIFKQNKVDLPGITEAIISFSNFVSDNSWLLLGSILVGVTAMIFISKKKWYRKILGKIQLRLPILGNYFQRIYMAQFTQAVSLLTMAKVPLVDSIDLVKNMINFYPLQEGLHKTRDLVLVGGSLSSAFAQHSIFDKKMIAMIRVAEETNQTEFIFQRLNEQYNQQVKHQSQVISNVLNPLLTIGVGIIVGVILIAMYLPMFRLSSVIG</sequence>
<dbReference type="EMBL" id="VFWZ01000002">
    <property type="protein sequence ID" value="TPN87675.1"/>
    <property type="molecule type" value="Genomic_DNA"/>
</dbReference>
<dbReference type="RefSeq" id="WP_140592315.1">
    <property type="nucleotide sequence ID" value="NZ_VFWZ01000002.1"/>
</dbReference>
<feature type="transmembrane region" description="Helical" evidence="7">
    <location>
        <begin position="197"/>
        <end position="214"/>
    </location>
</feature>
<gene>
    <name evidence="9" type="ORF">FHK87_08855</name>
</gene>
<accession>A0A504JGY4</accession>
<comment type="caution">
    <text evidence="9">The sequence shown here is derived from an EMBL/GenBank/DDBJ whole genome shotgun (WGS) entry which is preliminary data.</text>
</comment>
<evidence type="ECO:0000256" key="6">
    <source>
        <dbReference type="ARBA" id="ARBA00023136"/>
    </source>
</evidence>
<comment type="similarity">
    <text evidence="2">Belongs to the GSP F family.</text>
</comment>
<evidence type="ECO:0000256" key="3">
    <source>
        <dbReference type="ARBA" id="ARBA00022475"/>
    </source>
</evidence>
<dbReference type="Gene3D" id="1.20.81.30">
    <property type="entry name" value="Type II secretion system (T2SS), domain F"/>
    <property type="match status" value="2"/>
</dbReference>
<evidence type="ECO:0000256" key="7">
    <source>
        <dbReference type="SAM" id="Phobius"/>
    </source>
</evidence>
<evidence type="ECO:0000256" key="2">
    <source>
        <dbReference type="ARBA" id="ARBA00005745"/>
    </source>
</evidence>
<proteinExistence type="inferred from homology"/>
<dbReference type="InterPro" id="IPR042094">
    <property type="entry name" value="T2SS_GspF_sf"/>
</dbReference>
<evidence type="ECO:0000256" key="4">
    <source>
        <dbReference type="ARBA" id="ARBA00022692"/>
    </source>
</evidence>
<name>A0A504JGY4_9FLAO</name>
<dbReference type="Pfam" id="PF00482">
    <property type="entry name" value="T2SSF"/>
    <property type="match status" value="2"/>
</dbReference>
<evidence type="ECO:0000313" key="9">
    <source>
        <dbReference type="EMBL" id="TPN87675.1"/>
    </source>
</evidence>
<comment type="subcellular location">
    <subcellularLocation>
        <location evidence="1">Cell membrane</location>
        <topology evidence="1">Multi-pass membrane protein</topology>
    </subcellularLocation>
</comment>
<evidence type="ECO:0000259" key="8">
    <source>
        <dbReference type="Pfam" id="PF00482"/>
    </source>
</evidence>